<comment type="caution">
    <text evidence="4">The sequence shown here is derived from an EMBL/GenBank/DDBJ whole genome shotgun (WGS) entry which is preliminary data.</text>
</comment>
<dbReference type="InterPro" id="IPR051122">
    <property type="entry name" value="SDR_DHRS6-like"/>
</dbReference>
<comment type="similarity">
    <text evidence="1">Belongs to the short-chain dehydrogenases/reductases (SDR) family.</text>
</comment>
<dbReference type="CDD" id="cd05233">
    <property type="entry name" value="SDR_c"/>
    <property type="match status" value="1"/>
</dbReference>
<dbReference type="AlphaFoldDB" id="A0A7D8UT32"/>
<evidence type="ECO:0000313" key="4">
    <source>
        <dbReference type="EMBL" id="TVY54695.1"/>
    </source>
</evidence>
<dbReference type="OrthoDB" id="294295at2759"/>
<reference evidence="4 5" key="1">
    <citation type="submission" date="2018-05" db="EMBL/GenBank/DDBJ databases">
        <title>Whole genome sequencing for identification of molecular markers to develop diagnostic detection tools for the regulated plant pathogen Lachnellula willkommii.</title>
        <authorList>
            <person name="Giroux E."/>
            <person name="Bilodeau G."/>
        </authorList>
    </citation>
    <scope>NUCLEOTIDE SEQUENCE [LARGE SCALE GENOMIC DNA]</scope>
    <source>
        <strain evidence="4 5">CBS 625.97</strain>
    </source>
</reference>
<keyword evidence="5" id="KW-1185">Reference proteome</keyword>
<dbReference type="GO" id="GO:0016491">
    <property type="term" value="F:oxidoreductase activity"/>
    <property type="evidence" value="ECO:0007669"/>
    <property type="project" value="UniProtKB-KW"/>
</dbReference>
<dbReference type="PANTHER" id="PTHR43477">
    <property type="entry name" value="DIHYDROANTICAPSIN 7-DEHYDROGENASE"/>
    <property type="match status" value="1"/>
</dbReference>
<gene>
    <name evidence="4" type="primary">ATR9</name>
    <name evidence="4" type="ORF">LCER1_G002832</name>
</gene>
<dbReference type="InterPro" id="IPR057571">
    <property type="entry name" value="SDR_PhqE-like"/>
</dbReference>
<accession>A0A7D8UT32</accession>
<dbReference type="PANTHER" id="PTHR43477:SF1">
    <property type="entry name" value="DIHYDROANTICAPSIN 7-DEHYDROGENASE"/>
    <property type="match status" value="1"/>
</dbReference>
<name>A0A7D8UT32_9HELO</name>
<organism evidence="4 5">
    <name type="scientific">Lachnellula cervina</name>
    <dbReference type="NCBI Taxonomy" id="1316786"/>
    <lineage>
        <taxon>Eukaryota</taxon>
        <taxon>Fungi</taxon>
        <taxon>Dikarya</taxon>
        <taxon>Ascomycota</taxon>
        <taxon>Pezizomycotina</taxon>
        <taxon>Leotiomycetes</taxon>
        <taxon>Helotiales</taxon>
        <taxon>Lachnaceae</taxon>
        <taxon>Lachnellula</taxon>
    </lineage>
</organism>
<sequence length="270" mass="28286">MLINYSNEEFLYITKLLIMPSISNHSILVIGGSSGMGFAAAKLALEAGARVAIASSNPTRVTSAVTSLKTSFPDSHISGHECDLSLNGIEARVDELFKAVTANGTSLLDHVVYTAGRAPGVKPLAETDIEETVKSSQLAFAAVLAVSKLAPRYMKQGYTSSITFTGGRVAEKPIPSYTLYSGIAGGLVAMVRNLALDMAPLRVNLVSPGATQTEMWGPPETQEMIAKMAGAKALLGKVATPEEVGEAYIYLMRNSDATGSVVSSDGGIVL</sequence>
<evidence type="ECO:0000256" key="1">
    <source>
        <dbReference type="ARBA" id="ARBA00006484"/>
    </source>
</evidence>
<evidence type="ECO:0000256" key="2">
    <source>
        <dbReference type="ARBA" id="ARBA00022857"/>
    </source>
</evidence>
<keyword evidence="3" id="KW-0560">Oxidoreductase</keyword>
<dbReference type="Proteomes" id="UP000481288">
    <property type="component" value="Unassembled WGS sequence"/>
</dbReference>
<dbReference type="InterPro" id="IPR036291">
    <property type="entry name" value="NAD(P)-bd_dom_sf"/>
</dbReference>
<dbReference type="Pfam" id="PF23441">
    <property type="entry name" value="SDR"/>
    <property type="match status" value="1"/>
</dbReference>
<dbReference type="EMBL" id="QGMG01000313">
    <property type="protein sequence ID" value="TVY54695.1"/>
    <property type="molecule type" value="Genomic_DNA"/>
</dbReference>
<dbReference type="InterPro" id="IPR002347">
    <property type="entry name" value="SDR_fam"/>
</dbReference>
<evidence type="ECO:0000313" key="5">
    <source>
        <dbReference type="Proteomes" id="UP000481288"/>
    </source>
</evidence>
<dbReference type="Gene3D" id="3.40.50.720">
    <property type="entry name" value="NAD(P)-binding Rossmann-like Domain"/>
    <property type="match status" value="1"/>
</dbReference>
<dbReference type="PRINTS" id="PR00081">
    <property type="entry name" value="GDHRDH"/>
</dbReference>
<protein>
    <submittedName>
        <fullName evidence="4">Short-chain dehydrogenase/reductase ATR9</fullName>
    </submittedName>
</protein>
<proteinExistence type="inferred from homology"/>
<keyword evidence="2" id="KW-0521">NADP</keyword>
<evidence type="ECO:0000256" key="3">
    <source>
        <dbReference type="ARBA" id="ARBA00023002"/>
    </source>
</evidence>
<dbReference type="SUPFAM" id="SSF51735">
    <property type="entry name" value="NAD(P)-binding Rossmann-fold domains"/>
    <property type="match status" value="1"/>
</dbReference>